<evidence type="ECO:0000259" key="6">
    <source>
        <dbReference type="PROSITE" id="PS50071"/>
    </source>
</evidence>
<dbReference type="InterPro" id="IPR009057">
    <property type="entry name" value="Homeodomain-like_sf"/>
</dbReference>
<evidence type="ECO:0000313" key="7">
    <source>
        <dbReference type="EMBL" id="KAH0544102.1"/>
    </source>
</evidence>
<feature type="compositionally biased region" description="Low complexity" evidence="5">
    <location>
        <begin position="643"/>
        <end position="655"/>
    </location>
</feature>
<keyword evidence="8" id="KW-1185">Reference proteome</keyword>
<evidence type="ECO:0000256" key="4">
    <source>
        <dbReference type="RuleBase" id="RU000682"/>
    </source>
</evidence>
<dbReference type="PANTHER" id="PTHR24341">
    <property type="entry name" value="HOMEOBOX PROTEIN ENGRAILED"/>
    <property type="match status" value="1"/>
</dbReference>
<feature type="compositionally biased region" description="Polar residues" evidence="5">
    <location>
        <begin position="23"/>
        <end position="41"/>
    </location>
</feature>
<dbReference type="Pfam" id="PF00046">
    <property type="entry name" value="Homeodomain"/>
    <property type="match status" value="1"/>
</dbReference>
<feature type="region of interest" description="Disordered" evidence="5">
    <location>
        <begin position="1"/>
        <end position="97"/>
    </location>
</feature>
<proteinExistence type="predicted"/>
<dbReference type="OrthoDB" id="6159439at2759"/>
<dbReference type="PANTHER" id="PTHR24341:SF6">
    <property type="entry name" value="HOMEOBOX PROTEIN INVECTED"/>
    <property type="match status" value="1"/>
</dbReference>
<comment type="caution">
    <text evidence="7">The sequence shown here is derived from an EMBL/GenBank/DDBJ whole genome shotgun (WGS) entry which is preliminary data.</text>
</comment>
<organism evidence="7 8">
    <name type="scientific">Glutinoglossum americanum</name>
    <dbReference type="NCBI Taxonomy" id="1670608"/>
    <lineage>
        <taxon>Eukaryota</taxon>
        <taxon>Fungi</taxon>
        <taxon>Dikarya</taxon>
        <taxon>Ascomycota</taxon>
        <taxon>Pezizomycotina</taxon>
        <taxon>Geoglossomycetes</taxon>
        <taxon>Geoglossales</taxon>
        <taxon>Geoglossaceae</taxon>
        <taxon>Glutinoglossum</taxon>
    </lineage>
</organism>
<keyword evidence="3 4" id="KW-0371">Homeobox</keyword>
<dbReference type="GO" id="GO:0003677">
    <property type="term" value="F:DNA binding"/>
    <property type="evidence" value="ECO:0007669"/>
    <property type="project" value="UniProtKB-UniRule"/>
</dbReference>
<dbReference type="PROSITE" id="PS50071">
    <property type="entry name" value="HOMEOBOX_2"/>
    <property type="match status" value="1"/>
</dbReference>
<feature type="region of interest" description="Disordered" evidence="5">
    <location>
        <begin position="465"/>
        <end position="493"/>
    </location>
</feature>
<evidence type="ECO:0000256" key="3">
    <source>
        <dbReference type="PROSITE-ProRule" id="PRU00108"/>
    </source>
</evidence>
<dbReference type="GO" id="GO:0006357">
    <property type="term" value="P:regulation of transcription by RNA polymerase II"/>
    <property type="evidence" value="ECO:0007669"/>
    <property type="project" value="TreeGrafter"/>
</dbReference>
<dbReference type="EMBL" id="JAGHQL010000023">
    <property type="protein sequence ID" value="KAH0544102.1"/>
    <property type="molecule type" value="Genomic_DNA"/>
</dbReference>
<evidence type="ECO:0000256" key="1">
    <source>
        <dbReference type="ARBA" id="ARBA00004123"/>
    </source>
</evidence>
<name>A0A9P8IB43_9PEZI</name>
<dbReference type="InterPro" id="IPR050720">
    <property type="entry name" value="Engrailed_Homeobox_TFs"/>
</dbReference>
<evidence type="ECO:0000256" key="2">
    <source>
        <dbReference type="ARBA" id="ARBA00023242"/>
    </source>
</evidence>
<feature type="DNA-binding region" description="Homeobox" evidence="3">
    <location>
        <begin position="60"/>
        <end position="119"/>
    </location>
</feature>
<evidence type="ECO:0000313" key="8">
    <source>
        <dbReference type="Proteomes" id="UP000698800"/>
    </source>
</evidence>
<feature type="compositionally biased region" description="Polar residues" evidence="5">
    <location>
        <begin position="474"/>
        <end position="483"/>
    </location>
</feature>
<gene>
    <name evidence="7" type="ORF">FGG08_001720</name>
</gene>
<feature type="domain" description="Homeobox" evidence="6">
    <location>
        <begin position="58"/>
        <end position="118"/>
    </location>
</feature>
<dbReference type="CDD" id="cd00086">
    <property type="entry name" value="homeodomain"/>
    <property type="match status" value="1"/>
</dbReference>
<feature type="compositionally biased region" description="Polar residues" evidence="5">
    <location>
        <begin position="77"/>
        <end position="88"/>
    </location>
</feature>
<dbReference type="GO" id="GO:0016586">
    <property type="term" value="C:RSC-type complex"/>
    <property type="evidence" value="ECO:0007669"/>
    <property type="project" value="TreeGrafter"/>
</dbReference>
<feature type="compositionally biased region" description="Polar residues" evidence="5">
    <location>
        <begin position="670"/>
        <end position="679"/>
    </location>
</feature>
<dbReference type="AlphaFoldDB" id="A0A9P8IB43"/>
<sequence length="679" mass="73237">MDFVYYQAPKNAGSGRRKDEDNGNSSTPQADAGDKSSSAAQSAEKRTDPVTSAEENEEPEVSTRPRLTREQVFLLEQQFQAAPKPSTSTKRKLAETTGLSMPRVGNWFQNRRAKAKQQKKQIEAEILRTIESAGRGSYTEPSSPDFYFYSNYLMADIDHAPHWTQLNPLPIDQLTVSGPPYGGAQYETPSEASYASLSRSIAAATAAVVQGQFGGIAEIKPEASAHNSNSFYSCAPRGANDVQYPVSAFSDYSSQASSVVWTPAAGHHEDPLDINNLNMQQLQVQQQQSSQDVCGKSSGGAEATNFSNPFLVPALPSQVLREKYGAIEQEPQPEADPEGSLSRRGSCSSDLVNSFNVVDLQPKDQEFRLPEIDGPMNIAARRNRPRPATLALRGRSLMGNVPASPTAKAQFLGPASPMRRIKSTGNSLNLMRGRVQKGTPSSAQRSPLNYETFLAAGALQEPTANGISPAASATPGTSISISGSLAPPTPSSPLDLERLQSEGVTGDAEASYIFSPEYPGCFVPTTVEMQTNLASPPTTPLDAANYINMARYHQSHQASPSHFSTHSIPDESLVSPEFASFPSTMHMPQPVYVSPIGCGDPDMTSLQFGDTSQGSNIDIFCGSTPTIPEFFYQEPSPTASFAQPQQQQHNSPSHNMPSKDVLPQPKNFVFTANQGPEDF</sequence>
<keyword evidence="2 3" id="KW-0539">Nucleus</keyword>
<evidence type="ECO:0000256" key="5">
    <source>
        <dbReference type="SAM" id="MobiDB-lite"/>
    </source>
</evidence>
<accession>A0A9P8IB43</accession>
<keyword evidence="3 4" id="KW-0238">DNA-binding</keyword>
<feature type="region of interest" description="Disordered" evidence="5">
    <location>
        <begin position="636"/>
        <end position="679"/>
    </location>
</feature>
<dbReference type="InterPro" id="IPR001356">
    <property type="entry name" value="HD"/>
</dbReference>
<dbReference type="SMART" id="SM00389">
    <property type="entry name" value="HOX"/>
    <property type="match status" value="1"/>
</dbReference>
<protein>
    <recommendedName>
        <fullName evidence="6">Homeobox domain-containing protein</fullName>
    </recommendedName>
</protein>
<dbReference type="Proteomes" id="UP000698800">
    <property type="component" value="Unassembled WGS sequence"/>
</dbReference>
<dbReference type="Gene3D" id="1.10.10.60">
    <property type="entry name" value="Homeodomain-like"/>
    <property type="match status" value="1"/>
</dbReference>
<dbReference type="SUPFAM" id="SSF46689">
    <property type="entry name" value="Homeodomain-like"/>
    <property type="match status" value="1"/>
</dbReference>
<comment type="subcellular location">
    <subcellularLocation>
        <location evidence="1 3 4">Nucleus</location>
    </subcellularLocation>
</comment>
<reference evidence="7" key="1">
    <citation type="submission" date="2021-03" db="EMBL/GenBank/DDBJ databases">
        <title>Comparative genomics and phylogenomic investigation of the class Geoglossomycetes provide insights into ecological specialization and systematics.</title>
        <authorList>
            <person name="Melie T."/>
            <person name="Pirro S."/>
            <person name="Miller A.N."/>
            <person name="Quandt A."/>
        </authorList>
    </citation>
    <scope>NUCLEOTIDE SEQUENCE</scope>
    <source>
        <strain evidence="7">GBOQ0MN5Z8</strain>
    </source>
</reference>